<dbReference type="EMBL" id="JANBPW010002872">
    <property type="protein sequence ID" value="KAJ1939364.1"/>
    <property type="molecule type" value="Genomic_DNA"/>
</dbReference>
<keyword evidence="2" id="KW-1185">Reference proteome</keyword>
<evidence type="ECO:0000313" key="2">
    <source>
        <dbReference type="Proteomes" id="UP001150603"/>
    </source>
</evidence>
<proteinExistence type="predicted"/>
<feature type="non-terminal residue" evidence="1">
    <location>
        <position position="127"/>
    </location>
</feature>
<gene>
    <name evidence="1" type="ORF">FBU59_004149</name>
</gene>
<organism evidence="1 2">
    <name type="scientific">Linderina macrospora</name>
    <dbReference type="NCBI Taxonomy" id="4868"/>
    <lineage>
        <taxon>Eukaryota</taxon>
        <taxon>Fungi</taxon>
        <taxon>Fungi incertae sedis</taxon>
        <taxon>Zoopagomycota</taxon>
        <taxon>Kickxellomycotina</taxon>
        <taxon>Kickxellomycetes</taxon>
        <taxon>Kickxellales</taxon>
        <taxon>Kickxellaceae</taxon>
        <taxon>Linderina</taxon>
    </lineage>
</organism>
<evidence type="ECO:0000313" key="1">
    <source>
        <dbReference type="EMBL" id="KAJ1939364.1"/>
    </source>
</evidence>
<name>A0ACC1J6H8_9FUNG</name>
<protein>
    <submittedName>
        <fullName evidence="1">Uncharacterized protein</fullName>
    </submittedName>
</protein>
<dbReference type="Proteomes" id="UP001150603">
    <property type="component" value="Unassembled WGS sequence"/>
</dbReference>
<comment type="caution">
    <text evidence="1">The sequence shown here is derived from an EMBL/GenBank/DDBJ whole genome shotgun (WGS) entry which is preliminary data.</text>
</comment>
<sequence length="127" mass="13750">MASSNPAWEAGGSNYKVRFGVVTAICVIYGVFVLVTMAMLLIQSARKNIDLSKRSVVLVSLQAAGAFLVGMIALVSTAVSDVPCFARLWVVNIGFILCLTAMFSRVVQFIVVSKTHMLYGQLRRSTS</sequence>
<accession>A0ACC1J6H8</accession>
<reference evidence="1" key="1">
    <citation type="submission" date="2022-07" db="EMBL/GenBank/DDBJ databases">
        <title>Phylogenomic reconstructions and comparative analyses of Kickxellomycotina fungi.</title>
        <authorList>
            <person name="Reynolds N.K."/>
            <person name="Stajich J.E."/>
            <person name="Barry K."/>
            <person name="Grigoriev I.V."/>
            <person name="Crous P."/>
            <person name="Smith M.E."/>
        </authorList>
    </citation>
    <scope>NUCLEOTIDE SEQUENCE</scope>
    <source>
        <strain evidence="1">NRRL 5244</strain>
    </source>
</reference>